<protein>
    <submittedName>
        <fullName evidence="2">Uncharacterized protein</fullName>
    </submittedName>
</protein>
<name>A0A975GAU0_9THEO</name>
<dbReference type="AlphaFoldDB" id="A0A975GAU0"/>
<sequence>MFKKIISFLLVLALLSVSSLSSAFATDTNELRDNFIKTDQSAKMDVTKSTIDITQFNSNMGKFTINKKKVENALNRLVYNGSITPEYAKKVQEIVNKALDKTSKNSKEKVSPQYYNPNTGAEIFIITLSPDNIHELWFNRAGWNIIKEIINLGGGSTTIGFGIAALCGIAVSAPIAAIIGSTVVLANAAVNLQFALGCYYAILPLPY</sequence>
<evidence type="ECO:0000313" key="3">
    <source>
        <dbReference type="Proteomes" id="UP000671913"/>
    </source>
</evidence>
<proteinExistence type="predicted"/>
<gene>
    <name evidence="2" type="ORF">ACETAC_01765</name>
</gene>
<dbReference type="Proteomes" id="UP000671913">
    <property type="component" value="Chromosome"/>
</dbReference>
<dbReference type="RefSeq" id="WP_284680365.1">
    <property type="nucleotide sequence ID" value="NZ_CP060096.1"/>
</dbReference>
<feature type="signal peptide" evidence="1">
    <location>
        <begin position="1"/>
        <end position="25"/>
    </location>
</feature>
<dbReference type="KEGG" id="aaut:ACETAC_01765"/>
<dbReference type="EMBL" id="CP060096">
    <property type="protein sequence ID" value="QSZ27655.1"/>
    <property type="molecule type" value="Genomic_DNA"/>
</dbReference>
<organism evidence="2 3">
    <name type="scientific">Aceticella autotrophica</name>
    <dbReference type="NCBI Taxonomy" id="2755338"/>
    <lineage>
        <taxon>Bacteria</taxon>
        <taxon>Bacillati</taxon>
        <taxon>Bacillota</taxon>
        <taxon>Clostridia</taxon>
        <taxon>Thermoanaerobacterales</taxon>
        <taxon>Thermoanaerobacteraceae</taxon>
        <taxon>Aceticella</taxon>
    </lineage>
</organism>
<keyword evidence="3" id="KW-1185">Reference proteome</keyword>
<evidence type="ECO:0000256" key="1">
    <source>
        <dbReference type="SAM" id="SignalP"/>
    </source>
</evidence>
<evidence type="ECO:0000313" key="2">
    <source>
        <dbReference type="EMBL" id="QSZ27655.1"/>
    </source>
</evidence>
<accession>A0A975GAU0</accession>
<keyword evidence="1" id="KW-0732">Signal</keyword>
<feature type="chain" id="PRO_5036755899" evidence="1">
    <location>
        <begin position="26"/>
        <end position="207"/>
    </location>
</feature>
<reference evidence="2" key="1">
    <citation type="submission" date="2020-08" db="EMBL/GenBank/DDBJ databases">
        <title>Genomic insights into the carbon and energy metabolism of the first obligate autotrophic acetogenic bacterium Aceticella autotrophica gen. nov., sp. nov.</title>
        <authorList>
            <person name="Toshchakov S.V."/>
            <person name="Elcheninov A.G."/>
            <person name="Kublanov I.V."/>
            <person name="Frolov E.N."/>
            <person name="Lebedinsky A.V."/>
        </authorList>
    </citation>
    <scope>NUCLEOTIDE SEQUENCE</scope>
    <source>
        <strain evidence="2">3443-3Ac</strain>
    </source>
</reference>